<sequence length="203" mass="22568">MQGVARHWLVCHSAHMTQQSIVIYTDGGCKGNPGPGGWAYVMRFGTRYRESWGAEPHTTNNRMELTAVINALSFLKGRLEGTRASCAAKSAVLPAWTGAPVHIFTDSMYVKNGISGWITDWKRRGWKTAAKKPVMNQDLWQQLDGLCIDLGPHFEWVEGHAGNPDNERCDTLVGLAIEEMIGQNEQIIHHEAELPASKDDDIL</sequence>
<protein>
    <recommendedName>
        <fullName evidence="4 10">Ribonuclease H</fullName>
        <shortName evidence="10">RNase H</shortName>
        <ecNumber evidence="4 10">3.1.26.4</ecNumber>
    </recommendedName>
</protein>
<dbReference type="Pfam" id="PF00075">
    <property type="entry name" value="RNase_H"/>
    <property type="match status" value="1"/>
</dbReference>
<gene>
    <name evidence="10 12" type="primary">rnhA</name>
    <name evidence="12" type="ORF">SPIRO4BDMA_70129</name>
</gene>
<keyword evidence="5 10" id="KW-0540">Nuclease</keyword>
<evidence type="ECO:0000256" key="10">
    <source>
        <dbReference type="HAMAP-Rule" id="MF_00042"/>
    </source>
</evidence>
<evidence type="ECO:0000313" key="12">
    <source>
        <dbReference type="EMBL" id="SLM19707.1"/>
    </source>
</evidence>
<evidence type="ECO:0000256" key="8">
    <source>
        <dbReference type="ARBA" id="ARBA00022801"/>
    </source>
</evidence>
<feature type="binding site" evidence="10">
    <location>
        <position position="170"/>
    </location>
    <ligand>
        <name>Mg(2+)</name>
        <dbReference type="ChEBI" id="CHEBI:18420"/>
        <label>2</label>
    </ligand>
</feature>
<comment type="subunit">
    <text evidence="3 10">Monomer.</text>
</comment>
<dbReference type="PANTHER" id="PTHR10642">
    <property type="entry name" value="RIBONUCLEASE H1"/>
    <property type="match status" value="1"/>
</dbReference>
<keyword evidence="9 10" id="KW-0460">Magnesium</keyword>
<feature type="binding site" evidence="10">
    <location>
        <position position="26"/>
    </location>
    <ligand>
        <name>Mg(2+)</name>
        <dbReference type="ChEBI" id="CHEBI:18420"/>
        <label>1</label>
    </ligand>
</feature>
<feature type="binding site" evidence="10">
    <location>
        <position position="106"/>
    </location>
    <ligand>
        <name>Mg(2+)</name>
        <dbReference type="ChEBI" id="CHEBI:18420"/>
        <label>1</label>
    </ligand>
</feature>
<evidence type="ECO:0000256" key="7">
    <source>
        <dbReference type="ARBA" id="ARBA00022759"/>
    </source>
</evidence>
<evidence type="ECO:0000256" key="6">
    <source>
        <dbReference type="ARBA" id="ARBA00022723"/>
    </source>
</evidence>
<dbReference type="PANTHER" id="PTHR10642:SF26">
    <property type="entry name" value="RIBONUCLEASE H1"/>
    <property type="match status" value="1"/>
</dbReference>
<dbReference type="HAMAP" id="MF_00042">
    <property type="entry name" value="RNase_H"/>
    <property type="match status" value="1"/>
</dbReference>
<evidence type="ECO:0000259" key="11">
    <source>
        <dbReference type="PROSITE" id="PS50879"/>
    </source>
</evidence>
<dbReference type="InterPro" id="IPR050092">
    <property type="entry name" value="RNase_H"/>
</dbReference>
<dbReference type="InterPro" id="IPR036397">
    <property type="entry name" value="RNaseH_sf"/>
</dbReference>
<dbReference type="InterPro" id="IPR022892">
    <property type="entry name" value="RNaseHI"/>
</dbReference>
<name>A0A3P3XTT4_9SPIR</name>
<dbReference type="InterPro" id="IPR002156">
    <property type="entry name" value="RNaseH_domain"/>
</dbReference>
<keyword evidence="6 10" id="KW-0479">Metal-binding</keyword>
<feature type="binding site" evidence="10">
    <location>
        <position position="64"/>
    </location>
    <ligand>
        <name>Mg(2+)</name>
        <dbReference type="ChEBI" id="CHEBI:18420"/>
        <label>1</label>
    </ligand>
</feature>
<comment type="function">
    <text evidence="10">Endonuclease that specifically degrades the RNA of RNA-DNA hybrids.</text>
</comment>
<feature type="domain" description="RNase H type-1" evidence="11">
    <location>
        <begin position="17"/>
        <end position="178"/>
    </location>
</feature>
<dbReference type="PROSITE" id="PS50879">
    <property type="entry name" value="RNASE_H_1"/>
    <property type="match status" value="1"/>
</dbReference>
<reference evidence="12" key="1">
    <citation type="submission" date="2017-02" db="EMBL/GenBank/DDBJ databases">
        <authorList>
            <person name="Regsiter A."/>
            <person name="William W."/>
        </authorList>
    </citation>
    <scope>NUCLEOTIDE SEQUENCE</scope>
    <source>
        <strain evidence="12">BdmA 4</strain>
    </source>
</reference>
<keyword evidence="8 10" id="KW-0378">Hydrolase</keyword>
<proteinExistence type="inferred from homology"/>
<keyword evidence="10" id="KW-0963">Cytoplasm</keyword>
<evidence type="ECO:0000256" key="4">
    <source>
        <dbReference type="ARBA" id="ARBA00012180"/>
    </source>
</evidence>
<dbReference type="EC" id="3.1.26.4" evidence="4 10"/>
<comment type="subcellular location">
    <subcellularLocation>
        <location evidence="10">Cytoplasm</location>
    </subcellularLocation>
</comment>
<dbReference type="GO" id="GO:0043137">
    <property type="term" value="P:DNA replication, removal of RNA primer"/>
    <property type="evidence" value="ECO:0007669"/>
    <property type="project" value="TreeGrafter"/>
</dbReference>
<organism evidence="12">
    <name type="scientific">uncultured spirochete</name>
    <dbReference type="NCBI Taxonomy" id="156406"/>
    <lineage>
        <taxon>Bacteria</taxon>
        <taxon>Pseudomonadati</taxon>
        <taxon>Spirochaetota</taxon>
        <taxon>Spirochaetia</taxon>
        <taxon>Spirochaetales</taxon>
        <taxon>environmental samples</taxon>
    </lineage>
</organism>
<evidence type="ECO:0000256" key="1">
    <source>
        <dbReference type="ARBA" id="ARBA00000077"/>
    </source>
</evidence>
<comment type="catalytic activity">
    <reaction evidence="1 10">
        <text>Endonucleolytic cleavage to 5'-phosphomonoester.</text>
        <dbReference type="EC" id="3.1.26.4"/>
    </reaction>
</comment>
<dbReference type="AlphaFoldDB" id="A0A3P3XTT4"/>
<dbReference type="GO" id="GO:0005737">
    <property type="term" value="C:cytoplasm"/>
    <property type="evidence" value="ECO:0007669"/>
    <property type="project" value="UniProtKB-SubCell"/>
</dbReference>
<dbReference type="SUPFAM" id="SSF53098">
    <property type="entry name" value="Ribonuclease H-like"/>
    <property type="match status" value="1"/>
</dbReference>
<evidence type="ECO:0000256" key="5">
    <source>
        <dbReference type="ARBA" id="ARBA00022722"/>
    </source>
</evidence>
<feature type="binding site" evidence="10">
    <location>
        <position position="26"/>
    </location>
    <ligand>
        <name>Mg(2+)</name>
        <dbReference type="ChEBI" id="CHEBI:18420"/>
        <label>2</label>
    </ligand>
</feature>
<comment type="similarity">
    <text evidence="2 10">Belongs to the RNase H family.</text>
</comment>
<dbReference type="GO" id="GO:0000287">
    <property type="term" value="F:magnesium ion binding"/>
    <property type="evidence" value="ECO:0007669"/>
    <property type="project" value="UniProtKB-UniRule"/>
</dbReference>
<dbReference type="GO" id="GO:0003676">
    <property type="term" value="F:nucleic acid binding"/>
    <property type="evidence" value="ECO:0007669"/>
    <property type="project" value="InterPro"/>
</dbReference>
<dbReference type="GO" id="GO:0004523">
    <property type="term" value="F:RNA-DNA hybrid ribonuclease activity"/>
    <property type="evidence" value="ECO:0007669"/>
    <property type="project" value="UniProtKB-UniRule"/>
</dbReference>
<dbReference type="CDD" id="cd09278">
    <property type="entry name" value="RNase_HI_prokaryote_like"/>
    <property type="match status" value="1"/>
</dbReference>
<keyword evidence="7 10" id="KW-0255">Endonuclease</keyword>
<comment type="cofactor">
    <cofactor evidence="10">
        <name>Mg(2+)</name>
        <dbReference type="ChEBI" id="CHEBI:18420"/>
    </cofactor>
    <text evidence="10">Binds 1 Mg(2+) ion per subunit. May bind a second metal ion at a regulatory site, or after substrate binding.</text>
</comment>
<evidence type="ECO:0000256" key="3">
    <source>
        <dbReference type="ARBA" id="ARBA00011245"/>
    </source>
</evidence>
<accession>A0A3P3XTT4</accession>
<dbReference type="NCBIfam" id="NF001236">
    <property type="entry name" value="PRK00203.1"/>
    <property type="match status" value="1"/>
</dbReference>
<dbReference type="InterPro" id="IPR012337">
    <property type="entry name" value="RNaseH-like_sf"/>
</dbReference>
<dbReference type="EMBL" id="FWDO01000007">
    <property type="protein sequence ID" value="SLM19707.1"/>
    <property type="molecule type" value="Genomic_DNA"/>
</dbReference>
<evidence type="ECO:0000256" key="2">
    <source>
        <dbReference type="ARBA" id="ARBA00005300"/>
    </source>
</evidence>
<dbReference type="Gene3D" id="3.30.420.10">
    <property type="entry name" value="Ribonuclease H-like superfamily/Ribonuclease H"/>
    <property type="match status" value="1"/>
</dbReference>
<evidence type="ECO:0000256" key="9">
    <source>
        <dbReference type="ARBA" id="ARBA00022842"/>
    </source>
</evidence>